<dbReference type="Proteomes" id="UP000054558">
    <property type="component" value="Unassembled WGS sequence"/>
</dbReference>
<evidence type="ECO:0000256" key="1">
    <source>
        <dbReference type="SAM" id="MobiDB-lite"/>
    </source>
</evidence>
<feature type="region of interest" description="Disordered" evidence="1">
    <location>
        <begin position="232"/>
        <end position="299"/>
    </location>
</feature>
<feature type="compositionally biased region" description="Polar residues" evidence="1">
    <location>
        <begin position="258"/>
        <end position="273"/>
    </location>
</feature>
<keyword evidence="3" id="KW-1185">Reference proteome</keyword>
<organism evidence="2 3">
    <name type="scientific">Klebsormidium nitens</name>
    <name type="common">Green alga</name>
    <name type="synonym">Ulothrix nitens</name>
    <dbReference type="NCBI Taxonomy" id="105231"/>
    <lineage>
        <taxon>Eukaryota</taxon>
        <taxon>Viridiplantae</taxon>
        <taxon>Streptophyta</taxon>
        <taxon>Klebsormidiophyceae</taxon>
        <taxon>Klebsormidiales</taxon>
        <taxon>Klebsormidiaceae</taxon>
        <taxon>Klebsormidium</taxon>
    </lineage>
</organism>
<feature type="compositionally biased region" description="Basic and acidic residues" evidence="1">
    <location>
        <begin position="242"/>
        <end position="256"/>
    </location>
</feature>
<reference evidence="2 3" key="1">
    <citation type="journal article" date="2014" name="Nat. Commun.">
        <title>Klebsormidium flaccidum genome reveals primary factors for plant terrestrial adaptation.</title>
        <authorList>
            <person name="Hori K."/>
            <person name="Maruyama F."/>
            <person name="Fujisawa T."/>
            <person name="Togashi T."/>
            <person name="Yamamoto N."/>
            <person name="Seo M."/>
            <person name="Sato S."/>
            <person name="Yamada T."/>
            <person name="Mori H."/>
            <person name="Tajima N."/>
            <person name="Moriyama T."/>
            <person name="Ikeuchi M."/>
            <person name="Watanabe M."/>
            <person name="Wada H."/>
            <person name="Kobayashi K."/>
            <person name="Saito M."/>
            <person name="Masuda T."/>
            <person name="Sasaki-Sekimoto Y."/>
            <person name="Mashiguchi K."/>
            <person name="Awai K."/>
            <person name="Shimojima M."/>
            <person name="Masuda S."/>
            <person name="Iwai M."/>
            <person name="Nobusawa T."/>
            <person name="Narise T."/>
            <person name="Kondo S."/>
            <person name="Saito H."/>
            <person name="Sato R."/>
            <person name="Murakawa M."/>
            <person name="Ihara Y."/>
            <person name="Oshima-Yamada Y."/>
            <person name="Ohtaka K."/>
            <person name="Satoh M."/>
            <person name="Sonobe K."/>
            <person name="Ishii M."/>
            <person name="Ohtani R."/>
            <person name="Kanamori-Sato M."/>
            <person name="Honoki R."/>
            <person name="Miyazaki D."/>
            <person name="Mochizuki H."/>
            <person name="Umetsu J."/>
            <person name="Higashi K."/>
            <person name="Shibata D."/>
            <person name="Kamiya Y."/>
            <person name="Sato N."/>
            <person name="Nakamura Y."/>
            <person name="Tabata S."/>
            <person name="Ida S."/>
            <person name="Kurokawa K."/>
            <person name="Ohta H."/>
        </authorList>
    </citation>
    <scope>NUCLEOTIDE SEQUENCE [LARGE SCALE GENOMIC DNA]</scope>
    <source>
        <strain evidence="2 3">NIES-2285</strain>
    </source>
</reference>
<accession>A0A1Y1HQS6</accession>
<protein>
    <submittedName>
        <fullName evidence="2">Uncharacterized protein</fullName>
    </submittedName>
</protein>
<sequence length="433" mass="46428">MDTWLGALRSSGIPADGSSLGELGSSFGLESATVRVPGLAIPAATDRFYTELWADRNERKRKRGSWARCWPCARAKREQLGFGSGQRRYDGAPLQGGASARVSTPPSIPEPQVSRVKSDPANLALAGLVVDRIQGLFEAQQLEFEQGDDLSLELTPPQLARLQQQHSLMRSALTFLQSLDGGGGAETRDGVRGGNGVEGFPPLLVEATSHPDRATNMTGGPSAGEYEITSILANNHRRKTAERKSLGAESRAEPHENLSASPEQDWGESQGTVAGNAPRFSDSSKVPGADPRGNVAPSAQSFETGASIESHRWCGSDSSLETVQKEGDWNGFLIEQPVVHGCKMRCERAPGNLLGCFLLNARQEKATQGEHARGTGPEVDDAGSPIFVDLSAHAHALRTELRKVEMVVLDDCKSSGLREVKLIKDALCTARKD</sequence>
<evidence type="ECO:0000313" key="3">
    <source>
        <dbReference type="Proteomes" id="UP000054558"/>
    </source>
</evidence>
<feature type="region of interest" description="Disordered" evidence="1">
    <location>
        <begin position="93"/>
        <end position="114"/>
    </location>
</feature>
<gene>
    <name evidence="2" type="ORF">KFL_000670370</name>
</gene>
<proteinExistence type="predicted"/>
<dbReference type="AlphaFoldDB" id="A0A1Y1HQS6"/>
<dbReference type="EMBL" id="DF237016">
    <property type="protein sequence ID" value="GAQ80980.1"/>
    <property type="molecule type" value="Genomic_DNA"/>
</dbReference>
<evidence type="ECO:0000313" key="2">
    <source>
        <dbReference type="EMBL" id="GAQ80980.1"/>
    </source>
</evidence>
<name>A0A1Y1HQS6_KLENI</name>